<dbReference type="PANTHER" id="PTHR10336:SF6">
    <property type="entry name" value="1-PHOSPHATIDYLINOSITOL 4,5-BISPHOSPHATE PHOSPHODIESTERASE EPSILON-1"/>
    <property type="match status" value="1"/>
</dbReference>
<dbReference type="SUPFAM" id="SSF49562">
    <property type="entry name" value="C2 domain (Calcium/lipid-binding domain, CaLB)"/>
    <property type="match status" value="1"/>
</dbReference>
<feature type="domain" description="C2" evidence="5">
    <location>
        <begin position="1691"/>
        <end position="1816"/>
    </location>
</feature>
<dbReference type="InterPro" id="IPR001711">
    <property type="entry name" value="PLipase_C_Pinositol-sp_Y"/>
</dbReference>
<dbReference type="SMART" id="SM00147">
    <property type="entry name" value="RasGEF"/>
    <property type="match status" value="1"/>
</dbReference>
<dbReference type="GO" id="GO:0007265">
    <property type="term" value="P:Ras protein signal transduction"/>
    <property type="evidence" value="ECO:0007669"/>
    <property type="project" value="TreeGrafter"/>
</dbReference>
<evidence type="ECO:0000256" key="3">
    <source>
        <dbReference type="RuleBase" id="RU361133"/>
    </source>
</evidence>
<dbReference type="Gene3D" id="1.10.238.10">
    <property type="entry name" value="EF-hand"/>
    <property type="match status" value="1"/>
</dbReference>
<feature type="compositionally biased region" description="Polar residues" evidence="4">
    <location>
        <begin position="1"/>
        <end position="26"/>
    </location>
</feature>
<dbReference type="Ensembl" id="ENSCSET00000010273.1">
    <property type="protein sequence ID" value="ENSCSEP00000010150.1"/>
    <property type="gene ID" value="ENSCSEG00000006500.1"/>
</dbReference>
<dbReference type="PANTHER" id="PTHR10336">
    <property type="entry name" value="PHOSPHOINOSITIDE-SPECIFIC PHOSPHOLIPASE C FAMILY PROTEIN"/>
    <property type="match status" value="1"/>
</dbReference>
<feature type="region of interest" description="Disordered" evidence="4">
    <location>
        <begin position="1525"/>
        <end position="1582"/>
    </location>
</feature>
<keyword evidence="3" id="KW-0378">Hydrolase</keyword>
<dbReference type="SUPFAM" id="SSF51695">
    <property type="entry name" value="PLC-like phosphodiesterases"/>
    <property type="match status" value="1"/>
</dbReference>
<reference evidence="9 10" key="1">
    <citation type="journal article" date="2014" name="Nat. Genet.">
        <title>Whole-genome sequence of a flatfish provides insights into ZW sex chromosome evolution and adaptation to a benthic lifestyle.</title>
        <authorList>
            <person name="Chen S."/>
            <person name="Zhang G."/>
            <person name="Shao C."/>
            <person name="Huang Q."/>
            <person name="Liu G."/>
            <person name="Zhang P."/>
            <person name="Song W."/>
            <person name="An N."/>
            <person name="Chalopin D."/>
            <person name="Volff J.N."/>
            <person name="Hong Y."/>
            <person name="Li Q."/>
            <person name="Sha Z."/>
            <person name="Zhou H."/>
            <person name="Xie M."/>
            <person name="Yu Q."/>
            <person name="Liu Y."/>
            <person name="Xiang H."/>
            <person name="Wang N."/>
            <person name="Wu K."/>
            <person name="Yang C."/>
            <person name="Zhou Q."/>
            <person name="Liao X."/>
            <person name="Yang L."/>
            <person name="Hu Q."/>
            <person name="Zhang J."/>
            <person name="Meng L."/>
            <person name="Jin L."/>
            <person name="Tian Y."/>
            <person name="Lian J."/>
            <person name="Yang J."/>
            <person name="Miao G."/>
            <person name="Liu S."/>
            <person name="Liang Z."/>
            <person name="Yan F."/>
            <person name="Li Y."/>
            <person name="Sun B."/>
            <person name="Zhang H."/>
            <person name="Zhang J."/>
            <person name="Zhu Y."/>
            <person name="Du M."/>
            <person name="Zhao Y."/>
            <person name="Schartl M."/>
            <person name="Tang Q."/>
            <person name="Wang J."/>
        </authorList>
    </citation>
    <scope>NUCLEOTIDE SEQUENCE</scope>
</reference>
<dbReference type="InterPro" id="IPR000159">
    <property type="entry name" value="RA_dom"/>
</dbReference>
<feature type="compositionally biased region" description="Acidic residues" evidence="4">
    <location>
        <begin position="965"/>
        <end position="974"/>
    </location>
</feature>
<feature type="region of interest" description="Disordered" evidence="4">
    <location>
        <begin position="367"/>
        <end position="395"/>
    </location>
</feature>
<feature type="region of interest" description="Disordered" evidence="4">
    <location>
        <begin position="1401"/>
        <end position="1434"/>
    </location>
</feature>
<proteinExistence type="predicted"/>
<dbReference type="GO" id="GO:0004435">
    <property type="term" value="F:phosphatidylinositol-4,5-bisphosphate phospholipase C activity"/>
    <property type="evidence" value="ECO:0007669"/>
    <property type="project" value="UniProtKB-EC"/>
</dbReference>
<dbReference type="STRING" id="244447.ENSCSEP00000010150"/>
<keyword evidence="3" id="KW-0443">Lipid metabolism</keyword>
<dbReference type="InterPro" id="IPR046974">
    <property type="entry name" value="PLC_epsilon1_EF"/>
</dbReference>
<dbReference type="GO" id="GO:0016042">
    <property type="term" value="P:lipid catabolic process"/>
    <property type="evidence" value="ECO:0007669"/>
    <property type="project" value="UniProtKB-KW"/>
</dbReference>
<evidence type="ECO:0000256" key="1">
    <source>
        <dbReference type="ARBA" id="ARBA00023224"/>
    </source>
</evidence>
<dbReference type="InterPro" id="IPR011992">
    <property type="entry name" value="EF-hand-dom_pair"/>
</dbReference>
<dbReference type="OMA" id="KKNYMAY"/>
<feature type="domain" description="Ras-associating" evidence="8">
    <location>
        <begin position="1965"/>
        <end position="2064"/>
    </location>
</feature>
<evidence type="ECO:0000256" key="4">
    <source>
        <dbReference type="SAM" id="MobiDB-lite"/>
    </source>
</evidence>
<evidence type="ECO:0000259" key="6">
    <source>
        <dbReference type="PROSITE" id="PS50008"/>
    </source>
</evidence>
<comment type="catalytic activity">
    <reaction evidence="3">
        <text>a 1,2-diacyl-sn-glycero-3-phospho-(1D-myo-inositol-4,5-bisphosphate) + H2O = 1D-myo-inositol 1,4,5-trisphosphate + a 1,2-diacyl-sn-glycerol + H(+)</text>
        <dbReference type="Rhea" id="RHEA:33179"/>
        <dbReference type="ChEBI" id="CHEBI:15377"/>
        <dbReference type="ChEBI" id="CHEBI:15378"/>
        <dbReference type="ChEBI" id="CHEBI:17815"/>
        <dbReference type="ChEBI" id="CHEBI:58456"/>
        <dbReference type="ChEBI" id="CHEBI:203600"/>
        <dbReference type="EC" id="3.1.4.11"/>
    </reaction>
</comment>
<dbReference type="SMART" id="SM00148">
    <property type="entry name" value="PLCXc"/>
    <property type="match status" value="1"/>
</dbReference>
<dbReference type="CDD" id="cd08596">
    <property type="entry name" value="PI-PLCc_epsilon"/>
    <property type="match status" value="1"/>
</dbReference>
<dbReference type="EC" id="3.1.4.11" evidence="3"/>
<dbReference type="InterPro" id="IPR029071">
    <property type="entry name" value="Ubiquitin-like_domsf"/>
</dbReference>
<name>A0A3P8VCH3_CYNSE</name>
<organism evidence="9 10">
    <name type="scientific">Cynoglossus semilaevis</name>
    <name type="common">Tongue sole</name>
    <dbReference type="NCBI Taxonomy" id="244447"/>
    <lineage>
        <taxon>Eukaryota</taxon>
        <taxon>Metazoa</taxon>
        <taxon>Chordata</taxon>
        <taxon>Craniata</taxon>
        <taxon>Vertebrata</taxon>
        <taxon>Euteleostomi</taxon>
        <taxon>Actinopterygii</taxon>
        <taxon>Neopterygii</taxon>
        <taxon>Teleostei</taxon>
        <taxon>Neoteleostei</taxon>
        <taxon>Acanthomorphata</taxon>
        <taxon>Carangaria</taxon>
        <taxon>Pleuronectiformes</taxon>
        <taxon>Pleuronectoidei</taxon>
        <taxon>Cynoglossidae</taxon>
        <taxon>Cynoglossinae</taxon>
        <taxon>Cynoglossus</taxon>
    </lineage>
</organism>
<dbReference type="PROSITE" id="PS50200">
    <property type="entry name" value="RA"/>
    <property type="match status" value="1"/>
</dbReference>
<dbReference type="SUPFAM" id="SSF50729">
    <property type="entry name" value="PH domain-like"/>
    <property type="match status" value="1"/>
</dbReference>
<dbReference type="CDD" id="cd01780">
    <property type="entry name" value="RA2_PLC-epsilon"/>
    <property type="match status" value="1"/>
</dbReference>
<feature type="region of interest" description="Disordered" evidence="4">
    <location>
        <begin position="104"/>
        <end position="128"/>
    </location>
</feature>
<sequence length="2118" mass="236657">MASENNQTQTGVVVLAHSSSPTSTCSGPEEEARRADNSEVPKNCGRVLQSKQSSSSTHLLYRKLSCDREKETVLAEECCCCCLKCSSEPLCNGKTLCPDVSAAHRSGSLPKEEKTGKSLDRPGEGGDAGANRACSTCCSCTMSEISMSPNTSTSGPSSHFTPVHCPHLGSMPSRPCLRHIRRRSLPVTIEPSSLGSSPCGSPQTNRHYRQPHRNGRLRHQHLKDGYSSLERLDRRPRVKKYSPLDNTDFVRNHKERSTVLVRRYFKNNKKVTKSVCTGTRAIVRTLPSGRISEEVREVVVYHPMCRPSKEDVQSILMRRPKEGSRVCREINTLDMKLLISLFPIIIMIPLNSFYCFSPLHENANANGTFTTSPTSRPPPERQLANTMTSSSSLPPNVSGISKELAELRHLVQFPEEIACILTEQEQQLYQQVFPLDYLCFLTRDLGSPECQNKRHPNLKASLSAPNMPTQSTQRSNAVEHLVMRFNEVSSWVTWLVLTAGSMEEKREVFSYLVHVAKCCWNMGNYNSVMEFLAGLRSRKVLKMWQFMDQSDIDTMRSLKDAMAQHESSSEYKKVLTRAMNIPGCKVVPFCGVFLKELSDALDGTASIISLKPSPDPAEGSVEFVSDYSGQHNFVSRSGSNGLHVPEKEATVSNILQIIRSCNRSLEAEDPDEASTSPSFSSRMGLWLNSPGINRISFQINIGDFFFSFYQRYVLSLQPDVHQFLLQGATVIHYDQESHLSARCLLRLQPDNTTLTWGKPQSGGASPAEHPLGLGQSVVAGLAEGLLDLGVVKAVFLGHQGVDVHAVCLQNKLSQMTVEENGLSLLYGLSTTDNRLLHFVAPSHTAQMLHKGLSELVNSTRKLKKFPDQRLQWLRRQYVSLYQEEGRYEGPTLAQAIELFGGRRWSMSTSGMEKAGSQKNSINEKAKKKKKALVRGDSGDATDDEMFSRKTRSCKEGLNRNGPESDSIDQEDPDDSFPGPFSLSSTKSHGLLASSSSSSSSSSMAGSNPSRPQSSPILSASAKGQPVAWSSRSWHGRGKGCFRGFQNLMMSDTTMSFIQFVELFKSFSIRSRKDLKELFDTFAVPYSRSSAESPPLYTNLRIDDKDTGLQPELDLLTRNGSDLGLFIRTRQQMSDNQKQISDAIAVASIVTNGTGVENVSLGVLGLAIPQLNDFLVNCQREHLSYDDILSIIQKFEPSSSMRQMGWMSFEGFARYMMDKENFASRNEESLANEEELNYPLSYYFIESSHNTYLTGHQLKGESSVELYSQVLLQGCRSVELDCWDGDDGSPVIYHGHTLTTKIPFKDVVEAVNRAAFVNSDMPVILSIENHCSLPQQRKMAEIFKTVFGERLVTRFLFESDFSDDPHLPSPVQLRGRILLKNKKLKAHQAPVDLLKQKAHQLAHMQAQATNGSPGATSPSSHANEDEEEEEDEYDYDYESLSDGNDKFIVFFSIGTNQCNTKRKHLCSRLQFRFYPLPFKVFDMELGEEFYLPQNKKESRQIAQELSDLVIYCQAVKFPGLSSLSPSGCGRGKDRNKSRKSIFGTTPTRSSMGEVPTQTRTPKGTLKDRLSWEEQQTSPVLNPPTSLSAIIRTPKCYHISSVNENAAKRLCRRYSQKLIQHTASQLLRTYPAATRIDSTNPNPLLFWLHGIQLVALNYQTDDLPMQLNTALFEANGGCGYILKPAALWDRSCPLYQQFCPVERDVEKMSPAVYSLTVVSGQNVCPGNSAGSPCIEVDVLGLPVDSSHFRTKPIHRNTLNPMWSDVFQFSVYFEDMCFLRFAVVENNSSQTTAQRTLPLKALKAGYRHVQLRTQHNEQLEVSSLFIFSRRVEEGPTGVATPSSLLFSSEEKRALQQHRVTVHGAPGPEPFTVFTVTEQTTAKQLLDTNSSNFYLCEDRVPLLKERSEVKRTAQERPLAPEEEVLRVVSGWNSDEGYVGRICLKTKDENSNEKITVMEGEEEMGDMFFVQVHEVSPEQPHTVIKAPRYSTAQDIIQQALSKAKYSYSIVSNPHPCDYVLVEEVTKDVGSKKSCTAKPLQRLLLDSECVYQAQSRWRGAGRFILKLKEQVPREDKKKVMSFASELKKLTSRNRSMSTGSGVDSPAQSKDDRAACCVALTELQE</sequence>
<dbReference type="PROSITE" id="PS50008">
    <property type="entry name" value="PIPLC_Y_DOMAIN"/>
    <property type="match status" value="1"/>
</dbReference>
<feature type="compositionally biased region" description="Polar residues" evidence="4">
    <location>
        <begin position="908"/>
        <end position="922"/>
    </location>
</feature>
<dbReference type="Pfam" id="PF00388">
    <property type="entry name" value="PI-PLC-X"/>
    <property type="match status" value="1"/>
</dbReference>
<dbReference type="SUPFAM" id="SSF48366">
    <property type="entry name" value="Ras GEF"/>
    <property type="match status" value="1"/>
</dbReference>
<reference evidence="9" key="3">
    <citation type="submission" date="2025-09" db="UniProtKB">
        <authorList>
            <consortium name="Ensembl"/>
        </authorList>
    </citation>
    <scope>IDENTIFICATION</scope>
</reference>
<keyword evidence="10" id="KW-1185">Reference proteome</keyword>
<dbReference type="Gene3D" id="3.20.20.190">
    <property type="entry name" value="Phosphatidylinositol (PI) phosphodiesterase"/>
    <property type="match status" value="1"/>
</dbReference>
<feature type="domain" description="PI-PLC Y-box" evidence="6">
    <location>
        <begin position="1595"/>
        <end position="1685"/>
    </location>
</feature>
<dbReference type="InterPro" id="IPR028398">
    <property type="entry name" value="PLC-epsilon1_RA2"/>
</dbReference>
<dbReference type="FunFam" id="1.10.238.10:FF:000092">
    <property type="entry name" value="Phosphoinositide phospholipase C"/>
    <property type="match status" value="1"/>
</dbReference>
<dbReference type="InterPro" id="IPR000008">
    <property type="entry name" value="C2_dom"/>
</dbReference>
<dbReference type="FunFam" id="3.20.20.190:FF:000090">
    <property type="entry name" value="Phosphoinositide phospholipase C"/>
    <property type="match status" value="1"/>
</dbReference>
<dbReference type="Pfam" id="PF00168">
    <property type="entry name" value="C2"/>
    <property type="match status" value="1"/>
</dbReference>
<feature type="compositionally biased region" description="Polar residues" evidence="4">
    <location>
        <begin position="1571"/>
        <end position="1582"/>
    </location>
</feature>
<dbReference type="GO" id="GO:0051209">
    <property type="term" value="P:release of sequestered calcium ion into cytosol"/>
    <property type="evidence" value="ECO:0007669"/>
    <property type="project" value="TreeGrafter"/>
</dbReference>
<dbReference type="PRINTS" id="PR00390">
    <property type="entry name" value="PHPHLIPASEC"/>
</dbReference>
<evidence type="ECO:0000313" key="9">
    <source>
        <dbReference type="Ensembl" id="ENSCSEP00000010150.1"/>
    </source>
</evidence>
<feature type="compositionally biased region" description="Acidic residues" evidence="4">
    <location>
        <begin position="1423"/>
        <end position="1434"/>
    </location>
</feature>
<feature type="region of interest" description="Disordered" evidence="4">
    <location>
        <begin position="908"/>
        <end position="1021"/>
    </location>
</feature>
<dbReference type="FunFam" id="2.60.40.150:FF:000085">
    <property type="entry name" value="Phosphoinositide phospholipase C"/>
    <property type="match status" value="1"/>
</dbReference>
<feature type="compositionally biased region" description="Polar residues" evidence="4">
    <location>
        <begin position="2086"/>
        <end position="2101"/>
    </location>
</feature>
<dbReference type="GeneTree" id="ENSGT00940000157356"/>
<feature type="compositionally biased region" description="Low complexity" evidence="4">
    <location>
        <begin position="983"/>
        <end position="1009"/>
    </location>
</feature>
<evidence type="ECO:0000259" key="5">
    <source>
        <dbReference type="PROSITE" id="PS50004"/>
    </source>
</evidence>
<dbReference type="SUPFAM" id="SSF47473">
    <property type="entry name" value="EF-hand"/>
    <property type="match status" value="1"/>
</dbReference>
<feature type="compositionally biased region" description="Polar residues" evidence="4">
    <location>
        <begin position="1541"/>
        <end position="1560"/>
    </location>
</feature>
<dbReference type="InterPro" id="IPR023578">
    <property type="entry name" value="Ras_GEF_dom_sf"/>
</dbReference>
<dbReference type="SMART" id="SM00239">
    <property type="entry name" value="C2"/>
    <property type="match status" value="1"/>
</dbReference>
<dbReference type="InterPro" id="IPR001895">
    <property type="entry name" value="RASGEF_cat_dom"/>
</dbReference>
<dbReference type="SUPFAM" id="SSF54236">
    <property type="entry name" value="Ubiquitin-like"/>
    <property type="match status" value="2"/>
</dbReference>
<feature type="region of interest" description="Disordered" evidence="4">
    <location>
        <begin position="2085"/>
        <end position="2105"/>
    </location>
</feature>
<dbReference type="InterPro" id="IPR001192">
    <property type="entry name" value="PI-PLC_fam"/>
</dbReference>
<feature type="compositionally biased region" description="Basic residues" evidence="4">
    <location>
        <begin position="206"/>
        <end position="221"/>
    </location>
</feature>
<feature type="region of interest" description="Disordered" evidence="4">
    <location>
        <begin position="1"/>
        <end position="40"/>
    </location>
</feature>
<keyword evidence="3" id="KW-0442">Lipid degradation</keyword>
<dbReference type="Proteomes" id="UP000265120">
    <property type="component" value="Chromosome 8"/>
</dbReference>
<dbReference type="CDD" id="cd00275">
    <property type="entry name" value="C2_PLC_like"/>
    <property type="match status" value="1"/>
</dbReference>
<dbReference type="CDD" id="cd16203">
    <property type="entry name" value="EFh_PI-PLCepsilon"/>
    <property type="match status" value="1"/>
</dbReference>
<dbReference type="Pfam" id="PF00387">
    <property type="entry name" value="PI-PLC-Y"/>
    <property type="match status" value="1"/>
</dbReference>
<dbReference type="GO" id="GO:0005085">
    <property type="term" value="F:guanyl-nucleotide exchange factor activity"/>
    <property type="evidence" value="ECO:0007669"/>
    <property type="project" value="UniProtKB-KW"/>
</dbReference>
<dbReference type="InterPro" id="IPR017946">
    <property type="entry name" value="PLC-like_Pdiesterase_TIM-brl"/>
</dbReference>
<dbReference type="InterPro" id="IPR015359">
    <property type="entry name" value="PLC_EF-hand-like"/>
</dbReference>
<dbReference type="InterPro" id="IPR000909">
    <property type="entry name" value="PLipase_C_PInositol-sp_X_dom"/>
</dbReference>
<evidence type="ECO:0000256" key="2">
    <source>
        <dbReference type="PROSITE-ProRule" id="PRU00168"/>
    </source>
</evidence>
<evidence type="ECO:0000259" key="8">
    <source>
        <dbReference type="PROSITE" id="PS50200"/>
    </source>
</evidence>
<keyword evidence="1" id="KW-0807">Transducer</keyword>
<dbReference type="Gene3D" id="1.10.840.10">
    <property type="entry name" value="Ras guanine-nucleotide exchange factors catalytic domain"/>
    <property type="match status" value="1"/>
</dbReference>
<feature type="compositionally biased region" description="Low complexity" evidence="4">
    <location>
        <begin position="191"/>
        <end position="202"/>
    </location>
</feature>
<reference evidence="9" key="2">
    <citation type="submission" date="2025-08" db="UniProtKB">
        <authorList>
            <consortium name="Ensembl"/>
        </authorList>
    </citation>
    <scope>IDENTIFICATION</scope>
</reference>
<dbReference type="InterPro" id="IPR046973">
    <property type="entry name" value="PLC-epsilon1_cat"/>
</dbReference>
<evidence type="ECO:0000313" key="10">
    <source>
        <dbReference type="Proteomes" id="UP000265120"/>
    </source>
</evidence>
<accession>A0A3P8VCH3</accession>
<dbReference type="Pfam" id="PF00617">
    <property type="entry name" value="RasGEF"/>
    <property type="match status" value="1"/>
</dbReference>
<dbReference type="PROSITE" id="PS50007">
    <property type="entry name" value="PIPLC_X_DOMAIN"/>
    <property type="match status" value="1"/>
</dbReference>
<dbReference type="GO" id="GO:0048015">
    <property type="term" value="P:phosphatidylinositol-mediated signaling"/>
    <property type="evidence" value="ECO:0007669"/>
    <property type="project" value="TreeGrafter"/>
</dbReference>
<feature type="compositionally biased region" description="Polar residues" evidence="4">
    <location>
        <begin position="1405"/>
        <end position="1420"/>
    </location>
</feature>
<dbReference type="Pfam" id="PF09279">
    <property type="entry name" value="EF-hand_like"/>
    <property type="match status" value="1"/>
</dbReference>
<protein>
    <recommendedName>
        <fullName evidence="3">Phosphoinositide phospholipase C</fullName>
        <ecNumber evidence="3">3.1.4.11</ecNumber>
    </recommendedName>
</protein>
<dbReference type="GO" id="GO:0007186">
    <property type="term" value="P:G protein-coupled receptor signaling pathway"/>
    <property type="evidence" value="ECO:0007669"/>
    <property type="project" value="TreeGrafter"/>
</dbReference>
<feature type="compositionally biased region" description="Polar residues" evidence="4">
    <location>
        <begin position="383"/>
        <end position="395"/>
    </location>
</feature>
<keyword evidence="2" id="KW-0344">Guanine-nucleotide releasing factor</keyword>
<dbReference type="Gene3D" id="3.10.20.90">
    <property type="entry name" value="Phosphatidylinositol 3-kinase Catalytic Subunit, Chain A, domain 1"/>
    <property type="match status" value="2"/>
</dbReference>
<dbReference type="Pfam" id="PF00788">
    <property type="entry name" value="RA"/>
    <property type="match status" value="1"/>
</dbReference>
<dbReference type="PROSITE" id="PS50009">
    <property type="entry name" value="RASGEF_CAT"/>
    <property type="match status" value="1"/>
</dbReference>
<dbReference type="InParanoid" id="A0A3P8VCH3"/>
<feature type="compositionally biased region" description="Basic and acidic residues" evidence="4">
    <location>
        <begin position="110"/>
        <end position="124"/>
    </location>
</feature>
<dbReference type="InterPro" id="IPR035892">
    <property type="entry name" value="C2_domain_sf"/>
</dbReference>
<dbReference type="PROSITE" id="PS50004">
    <property type="entry name" value="C2"/>
    <property type="match status" value="1"/>
</dbReference>
<dbReference type="SMART" id="SM00149">
    <property type="entry name" value="PLCYc"/>
    <property type="match status" value="1"/>
</dbReference>
<feature type="compositionally biased region" description="Basic and acidic residues" evidence="4">
    <location>
        <begin position="30"/>
        <end position="39"/>
    </location>
</feature>
<dbReference type="Gene3D" id="2.60.40.150">
    <property type="entry name" value="C2 domain"/>
    <property type="match status" value="1"/>
</dbReference>
<evidence type="ECO:0000259" key="7">
    <source>
        <dbReference type="PROSITE" id="PS50009"/>
    </source>
</evidence>
<feature type="domain" description="Ras-GEF" evidence="7">
    <location>
        <begin position="413"/>
        <end position="670"/>
    </location>
</feature>
<dbReference type="SMART" id="SM00314">
    <property type="entry name" value="RA"/>
    <property type="match status" value="2"/>
</dbReference>
<dbReference type="GO" id="GO:0046488">
    <property type="term" value="P:phosphatidylinositol metabolic process"/>
    <property type="evidence" value="ECO:0007669"/>
    <property type="project" value="TreeGrafter"/>
</dbReference>
<feature type="region of interest" description="Disordered" evidence="4">
    <location>
        <begin position="187"/>
        <end position="234"/>
    </location>
</feature>
<dbReference type="InterPro" id="IPR036964">
    <property type="entry name" value="RASGEF_cat_dom_sf"/>
</dbReference>